<dbReference type="PIRSF" id="PIRSF002741">
    <property type="entry name" value="MppA"/>
    <property type="match status" value="1"/>
</dbReference>
<organism evidence="2 3">
    <name type="scientific">Entotheonella factor</name>
    <dbReference type="NCBI Taxonomy" id="1429438"/>
    <lineage>
        <taxon>Bacteria</taxon>
        <taxon>Pseudomonadati</taxon>
        <taxon>Nitrospinota/Tectimicrobiota group</taxon>
        <taxon>Candidatus Tectimicrobiota</taxon>
        <taxon>Candidatus Entotheonellia</taxon>
        <taxon>Candidatus Entotheonellales</taxon>
        <taxon>Candidatus Entotheonellaceae</taxon>
        <taxon>Candidatus Entotheonella</taxon>
    </lineage>
</organism>
<dbReference type="SUPFAM" id="SSF53850">
    <property type="entry name" value="Periplasmic binding protein-like II"/>
    <property type="match status" value="1"/>
</dbReference>
<dbReference type="Proteomes" id="UP000019141">
    <property type="component" value="Unassembled WGS sequence"/>
</dbReference>
<dbReference type="GO" id="GO:0043190">
    <property type="term" value="C:ATP-binding cassette (ABC) transporter complex"/>
    <property type="evidence" value="ECO:0007669"/>
    <property type="project" value="InterPro"/>
</dbReference>
<keyword evidence="3" id="KW-1185">Reference proteome</keyword>
<dbReference type="AlphaFoldDB" id="W4LQ91"/>
<dbReference type="GO" id="GO:0030288">
    <property type="term" value="C:outer membrane-bounded periplasmic space"/>
    <property type="evidence" value="ECO:0007669"/>
    <property type="project" value="UniProtKB-ARBA"/>
</dbReference>
<dbReference type="CDD" id="cd00995">
    <property type="entry name" value="PBP2_NikA_DppA_OppA_like"/>
    <property type="match status" value="1"/>
</dbReference>
<comment type="caution">
    <text evidence="2">The sequence shown here is derived from an EMBL/GenBank/DDBJ whole genome shotgun (WGS) entry which is preliminary data.</text>
</comment>
<gene>
    <name evidence="2" type="ORF">ETSY1_13305</name>
</gene>
<evidence type="ECO:0000259" key="1">
    <source>
        <dbReference type="Pfam" id="PF00496"/>
    </source>
</evidence>
<proteinExistence type="predicted"/>
<dbReference type="Gene3D" id="3.40.190.10">
    <property type="entry name" value="Periplasmic binding protein-like II"/>
    <property type="match status" value="1"/>
</dbReference>
<dbReference type="GO" id="GO:1904680">
    <property type="term" value="F:peptide transmembrane transporter activity"/>
    <property type="evidence" value="ECO:0007669"/>
    <property type="project" value="TreeGrafter"/>
</dbReference>
<dbReference type="GO" id="GO:0015833">
    <property type="term" value="P:peptide transport"/>
    <property type="evidence" value="ECO:0007669"/>
    <property type="project" value="TreeGrafter"/>
</dbReference>
<dbReference type="InterPro" id="IPR030678">
    <property type="entry name" value="Peptide/Ni-bd"/>
</dbReference>
<name>W4LQ91_ENTF1</name>
<dbReference type="EMBL" id="AZHW01000396">
    <property type="protein sequence ID" value="ETW99885.1"/>
    <property type="molecule type" value="Genomic_DNA"/>
</dbReference>
<feature type="domain" description="Solute-binding protein family 5" evidence="1">
    <location>
        <begin position="91"/>
        <end position="448"/>
    </location>
</feature>
<sequence>MSRAMHLPESDLSRREFLAGTTGALAGAAAFGLAGKAEAGKKHPSRGGELRFGMRSDSIALDPHRNVMYLTSHPLGATTQGLLDLDLKCRPVPGIAYEWDVSKDLMSYTFKMIKGASFHNGREIDAAAVKWNYERIKDPKIGHFFTRSALENLKEVQVVDKYTVRCNLHHPDVTFPANVAYYPCNLMAPDSEAQADTHPIGCGPFKFVKWDRYEVTVLERYENYFETDAEGNNLPYLDTLIGRPKQDDRVRLTALRTGQVDLIDNMAYADAADFPTKYADQFQTWDVPTLGTSFLTFNLEKGPFSYSNPDGKKLRQAAAHAIDHEAIHNAVFYKRGDLAYGYFAKVSPWHAPGKPWPEFDPEKAKSILQKAKAIDTPITLYSPKSWPYMQQTGELVHAMWTAVGFKVNFEILDGAVFRPKMRSGDFDALSMAGAYRFDPDGWFSRQIHSEGSTTKNTSRFRHEKVDQIIAEAKATVDINKRLEMYSEVESIINSSCL</sequence>
<dbReference type="InterPro" id="IPR039424">
    <property type="entry name" value="SBP_5"/>
</dbReference>
<dbReference type="InterPro" id="IPR006311">
    <property type="entry name" value="TAT_signal"/>
</dbReference>
<feature type="non-terminal residue" evidence="2">
    <location>
        <position position="497"/>
    </location>
</feature>
<reference evidence="2 3" key="1">
    <citation type="journal article" date="2014" name="Nature">
        <title>An environmental bacterial taxon with a large and distinct metabolic repertoire.</title>
        <authorList>
            <person name="Wilson M.C."/>
            <person name="Mori T."/>
            <person name="Ruckert C."/>
            <person name="Uria A.R."/>
            <person name="Helf M.J."/>
            <person name="Takada K."/>
            <person name="Gernert C."/>
            <person name="Steffens U.A."/>
            <person name="Heycke N."/>
            <person name="Schmitt S."/>
            <person name="Rinke C."/>
            <person name="Helfrich E.J."/>
            <person name="Brachmann A.O."/>
            <person name="Gurgui C."/>
            <person name="Wakimoto T."/>
            <person name="Kracht M."/>
            <person name="Crusemann M."/>
            <person name="Hentschel U."/>
            <person name="Abe I."/>
            <person name="Matsunaga S."/>
            <person name="Kalinowski J."/>
            <person name="Takeyama H."/>
            <person name="Piel J."/>
        </authorList>
    </citation>
    <scope>NUCLEOTIDE SEQUENCE [LARGE SCALE GENOMIC DNA]</scope>
    <source>
        <strain evidence="3">TSY1</strain>
    </source>
</reference>
<dbReference type="Pfam" id="PF00496">
    <property type="entry name" value="SBP_bac_5"/>
    <property type="match status" value="1"/>
</dbReference>
<evidence type="ECO:0000313" key="2">
    <source>
        <dbReference type="EMBL" id="ETW99885.1"/>
    </source>
</evidence>
<dbReference type="Gene3D" id="3.10.105.10">
    <property type="entry name" value="Dipeptide-binding Protein, Domain 3"/>
    <property type="match status" value="1"/>
</dbReference>
<evidence type="ECO:0000313" key="3">
    <source>
        <dbReference type="Proteomes" id="UP000019141"/>
    </source>
</evidence>
<dbReference type="PANTHER" id="PTHR30290">
    <property type="entry name" value="PERIPLASMIC BINDING COMPONENT OF ABC TRANSPORTER"/>
    <property type="match status" value="1"/>
</dbReference>
<dbReference type="InterPro" id="IPR000914">
    <property type="entry name" value="SBP_5_dom"/>
</dbReference>
<accession>W4LQ91</accession>
<protein>
    <recommendedName>
        <fullName evidence="1">Solute-binding protein family 5 domain-containing protein</fullName>
    </recommendedName>
</protein>
<dbReference type="HOGENOM" id="CLU_017028_7_3_7"/>
<dbReference type="PROSITE" id="PS51318">
    <property type="entry name" value="TAT"/>
    <property type="match status" value="1"/>
</dbReference>